<evidence type="ECO:0000256" key="1">
    <source>
        <dbReference type="SAM" id="MobiDB-lite"/>
    </source>
</evidence>
<accession>A0A2A6CIS3</accession>
<reference evidence="2" key="2">
    <citation type="submission" date="2022-06" db="UniProtKB">
        <authorList>
            <consortium name="EnsemblMetazoa"/>
        </authorList>
    </citation>
    <scope>IDENTIFICATION</scope>
    <source>
        <strain evidence="2">PS312</strain>
    </source>
</reference>
<feature type="region of interest" description="Disordered" evidence="1">
    <location>
        <begin position="1"/>
        <end position="29"/>
    </location>
</feature>
<feature type="compositionally biased region" description="Basic and acidic residues" evidence="1">
    <location>
        <begin position="97"/>
        <end position="125"/>
    </location>
</feature>
<dbReference type="AlphaFoldDB" id="A0A2A6CIS3"/>
<feature type="compositionally biased region" description="Acidic residues" evidence="1">
    <location>
        <begin position="20"/>
        <end position="29"/>
    </location>
</feature>
<keyword evidence="3" id="KW-1185">Reference proteome</keyword>
<feature type="region of interest" description="Disordered" evidence="1">
    <location>
        <begin position="95"/>
        <end position="154"/>
    </location>
</feature>
<gene>
    <name evidence="2" type="primary">WBGene00283105</name>
</gene>
<evidence type="ECO:0000313" key="3">
    <source>
        <dbReference type="Proteomes" id="UP000005239"/>
    </source>
</evidence>
<name>A0A2A6CIS3_PRIPA</name>
<protein>
    <submittedName>
        <fullName evidence="2">Uncharacterized protein</fullName>
    </submittedName>
</protein>
<proteinExistence type="predicted"/>
<sequence>MTLDRLRGGRRAPSRAREKEEEDSDEEDLIIGPVDRFFRRRRMVVSDEKISAIVGNEEAEEAGGEEECGKFVDTRFAEAIEVWVKQHGVPLPRRAPKLAERRAEASDDTMDERAGREERRDGERMRSRRRYLNPSSATAESDASTLRRCAPLLE</sequence>
<dbReference type="Proteomes" id="UP000005239">
    <property type="component" value="Unassembled WGS sequence"/>
</dbReference>
<organism evidence="2 3">
    <name type="scientific">Pristionchus pacificus</name>
    <name type="common">Parasitic nematode worm</name>
    <dbReference type="NCBI Taxonomy" id="54126"/>
    <lineage>
        <taxon>Eukaryota</taxon>
        <taxon>Metazoa</taxon>
        <taxon>Ecdysozoa</taxon>
        <taxon>Nematoda</taxon>
        <taxon>Chromadorea</taxon>
        <taxon>Rhabditida</taxon>
        <taxon>Rhabditina</taxon>
        <taxon>Diplogasteromorpha</taxon>
        <taxon>Diplogasteroidea</taxon>
        <taxon>Neodiplogasteridae</taxon>
        <taxon>Pristionchus</taxon>
    </lineage>
</organism>
<evidence type="ECO:0000313" key="2">
    <source>
        <dbReference type="EnsemblMetazoa" id="PPA44736.1"/>
    </source>
</evidence>
<feature type="compositionally biased region" description="Polar residues" evidence="1">
    <location>
        <begin position="133"/>
        <end position="144"/>
    </location>
</feature>
<reference evidence="3" key="1">
    <citation type="journal article" date="2008" name="Nat. Genet.">
        <title>The Pristionchus pacificus genome provides a unique perspective on nematode lifestyle and parasitism.</title>
        <authorList>
            <person name="Dieterich C."/>
            <person name="Clifton S.W."/>
            <person name="Schuster L.N."/>
            <person name="Chinwalla A."/>
            <person name="Delehaunty K."/>
            <person name="Dinkelacker I."/>
            <person name="Fulton L."/>
            <person name="Fulton R."/>
            <person name="Godfrey J."/>
            <person name="Minx P."/>
            <person name="Mitreva M."/>
            <person name="Roeseler W."/>
            <person name="Tian H."/>
            <person name="Witte H."/>
            <person name="Yang S.P."/>
            <person name="Wilson R.K."/>
            <person name="Sommer R.J."/>
        </authorList>
    </citation>
    <scope>NUCLEOTIDE SEQUENCE [LARGE SCALE GENOMIC DNA]</scope>
    <source>
        <strain evidence="3">PS312</strain>
    </source>
</reference>
<accession>A0A8R1Z6E2</accession>
<dbReference type="EnsemblMetazoa" id="PPA44736.1">
    <property type="protein sequence ID" value="PPA44736.1"/>
    <property type="gene ID" value="WBGene00283105"/>
</dbReference>